<proteinExistence type="predicted"/>
<evidence type="ECO:0000313" key="2">
    <source>
        <dbReference type="EMBL" id="VDK43964.1"/>
    </source>
</evidence>
<evidence type="ECO:0000313" key="3">
    <source>
        <dbReference type="Proteomes" id="UP000281553"/>
    </source>
</evidence>
<evidence type="ECO:0000256" key="1">
    <source>
        <dbReference type="SAM" id="MobiDB-lite"/>
    </source>
</evidence>
<keyword evidence="3" id="KW-1185">Reference proteome</keyword>
<feature type="region of interest" description="Disordered" evidence="1">
    <location>
        <begin position="89"/>
        <end position="125"/>
    </location>
</feature>
<protein>
    <submittedName>
        <fullName evidence="2">Uncharacterized protein</fullName>
    </submittedName>
</protein>
<gene>
    <name evidence="2" type="ORF">DILT_LOCUS1410</name>
</gene>
<reference evidence="2 3" key="1">
    <citation type="submission" date="2018-11" db="EMBL/GenBank/DDBJ databases">
        <authorList>
            <consortium name="Pathogen Informatics"/>
        </authorList>
    </citation>
    <scope>NUCLEOTIDE SEQUENCE [LARGE SCALE GENOMIC DNA]</scope>
</reference>
<organism evidence="2 3">
    <name type="scientific">Dibothriocephalus latus</name>
    <name type="common">Fish tapeworm</name>
    <name type="synonym">Diphyllobothrium latum</name>
    <dbReference type="NCBI Taxonomy" id="60516"/>
    <lineage>
        <taxon>Eukaryota</taxon>
        <taxon>Metazoa</taxon>
        <taxon>Spiralia</taxon>
        <taxon>Lophotrochozoa</taxon>
        <taxon>Platyhelminthes</taxon>
        <taxon>Cestoda</taxon>
        <taxon>Eucestoda</taxon>
        <taxon>Diphyllobothriidea</taxon>
        <taxon>Diphyllobothriidae</taxon>
        <taxon>Dibothriocephalus</taxon>
    </lineage>
</organism>
<dbReference type="AlphaFoldDB" id="A0A3P6RHC3"/>
<sequence>MYIKNYFFALQMSKRRVTSLTVEEILTTLEEFIEDADVERADAVIIPPESDTLSDNEDIDDDCTGNVDVDDVAGALELHVAAQIINDDVNDIETGETPEVRAETRQAPKKRKLSNSVPTWRSKAP</sequence>
<accession>A0A3P6RHC3</accession>
<dbReference type="PROSITE" id="PS00018">
    <property type="entry name" value="EF_HAND_1"/>
    <property type="match status" value="1"/>
</dbReference>
<name>A0A3P6RHC3_DIBLA</name>
<dbReference type="EMBL" id="UYRU01009481">
    <property type="protein sequence ID" value="VDK43964.1"/>
    <property type="molecule type" value="Genomic_DNA"/>
</dbReference>
<dbReference type="Proteomes" id="UP000281553">
    <property type="component" value="Unassembled WGS sequence"/>
</dbReference>
<dbReference type="InterPro" id="IPR018247">
    <property type="entry name" value="EF_Hand_1_Ca_BS"/>
</dbReference>